<dbReference type="InterPro" id="IPR003673">
    <property type="entry name" value="CoA-Trfase_fam_III"/>
</dbReference>
<keyword evidence="3" id="KW-1185">Reference proteome</keyword>
<dbReference type="PANTHER" id="PTHR48207">
    <property type="entry name" value="SUCCINATE--HYDROXYMETHYLGLUTARATE COA-TRANSFERASE"/>
    <property type="match status" value="1"/>
</dbReference>
<dbReference type="PANTHER" id="PTHR48207:SF4">
    <property type="entry name" value="BLL6097 PROTEIN"/>
    <property type="match status" value="1"/>
</dbReference>
<dbReference type="Gene3D" id="3.30.1540.10">
    <property type="entry name" value="formyl-coa transferase, domain 3"/>
    <property type="match status" value="1"/>
</dbReference>
<dbReference type="InterPro" id="IPR023606">
    <property type="entry name" value="CoA-Trfase_III_dom_1_sf"/>
</dbReference>
<dbReference type="Gene3D" id="3.40.50.10540">
    <property type="entry name" value="Crotonobetainyl-coa:carnitine coa-transferase, domain 1"/>
    <property type="match status" value="1"/>
</dbReference>
<gene>
    <name evidence="2" type="ORF">LMS43_13090</name>
</gene>
<reference evidence="2" key="1">
    <citation type="submission" date="2021-11" db="EMBL/GenBank/DDBJ databases">
        <title>Draft genome sequence of Alcaligenes endophyticus type strain CCUG 75668T.</title>
        <authorList>
            <person name="Salva-Serra F."/>
            <person name="Duran R.E."/>
            <person name="Seeger M."/>
            <person name="Moore E.R.B."/>
            <person name="Jaen-Luchoro D."/>
        </authorList>
    </citation>
    <scope>NUCLEOTIDE SEQUENCE</scope>
    <source>
        <strain evidence="2">CCUG 75668</strain>
    </source>
</reference>
<dbReference type="GO" id="GO:0016740">
    <property type="term" value="F:transferase activity"/>
    <property type="evidence" value="ECO:0007669"/>
    <property type="project" value="UniProtKB-KW"/>
</dbReference>
<name>A0ABT8ELZ4_9BURK</name>
<protein>
    <submittedName>
        <fullName evidence="2">CoA transferase</fullName>
    </submittedName>
</protein>
<evidence type="ECO:0000256" key="1">
    <source>
        <dbReference type="ARBA" id="ARBA00022679"/>
    </source>
</evidence>
<keyword evidence="1 2" id="KW-0808">Transferase</keyword>
<evidence type="ECO:0000313" key="3">
    <source>
        <dbReference type="Proteomes" id="UP001168613"/>
    </source>
</evidence>
<sequence>MQKKTMGPLAGIRILDLSSVVMGPYATQILGDLGADIIKVESPTGDSMRAVGPMKNKDMGALFLHLNRNKRSVVLDLKQEQARQACLHLAQDADVFLFNTRPEAMARLRLDYETLQAVNPAIVYVGAYGFGNQGPYAGRPAYDDLIQGMTGLPALYQQQTGREPSYVPLTLADRAVGLHVAIAILAAVIEARQSGCGQQVEIPMFEAMSQMVFGDHLGGRSFEPALGQSGYARLLVPYRRPYATRDGYITALIYNDKHWERFFALIGRSELWLDARFNTHSQRAKHIAQAYELVAQTMLGHDTAYWLEQLNAADIPAAALHTVDSLMDDPHIQAVQALQTQHHPSEGMLRTPAPVGKYSRTPAHIHTGAPRLGQDTSTVLRSAGLSESYVNSLLASGAAQQAAKED</sequence>
<dbReference type="SUPFAM" id="SSF89796">
    <property type="entry name" value="CoA-transferase family III (CaiB/BaiF)"/>
    <property type="match status" value="1"/>
</dbReference>
<dbReference type="InterPro" id="IPR044855">
    <property type="entry name" value="CoA-Trfase_III_dom3_sf"/>
</dbReference>
<comment type="caution">
    <text evidence="2">The sequence shown here is derived from an EMBL/GenBank/DDBJ whole genome shotgun (WGS) entry which is preliminary data.</text>
</comment>
<dbReference type="Pfam" id="PF02515">
    <property type="entry name" value="CoA_transf_3"/>
    <property type="match status" value="1"/>
</dbReference>
<dbReference type="Proteomes" id="UP001168613">
    <property type="component" value="Unassembled WGS sequence"/>
</dbReference>
<proteinExistence type="predicted"/>
<evidence type="ECO:0000313" key="2">
    <source>
        <dbReference type="EMBL" id="MDN4122222.1"/>
    </source>
</evidence>
<accession>A0ABT8ELZ4</accession>
<dbReference type="RefSeq" id="WP_266123550.1">
    <property type="nucleotide sequence ID" value="NZ_JAJHNU010000004.1"/>
</dbReference>
<dbReference type="InterPro" id="IPR050483">
    <property type="entry name" value="CoA-transferase_III_domain"/>
</dbReference>
<dbReference type="EMBL" id="JAJHNU010000004">
    <property type="protein sequence ID" value="MDN4122222.1"/>
    <property type="molecule type" value="Genomic_DNA"/>
</dbReference>
<organism evidence="2 3">
    <name type="scientific">Alcaligenes endophyticus</name>
    <dbReference type="NCBI Taxonomy" id="1929088"/>
    <lineage>
        <taxon>Bacteria</taxon>
        <taxon>Pseudomonadati</taxon>
        <taxon>Pseudomonadota</taxon>
        <taxon>Betaproteobacteria</taxon>
        <taxon>Burkholderiales</taxon>
        <taxon>Alcaligenaceae</taxon>
        <taxon>Alcaligenes</taxon>
    </lineage>
</organism>